<dbReference type="PANTHER" id="PTHR36743">
    <property type="entry name" value="OS04G0495300 PROTEIN"/>
    <property type="match status" value="1"/>
</dbReference>
<organism evidence="2 3">
    <name type="scientific">Kalanchoe fedtschenkoi</name>
    <name type="common">Lavender scallops</name>
    <name type="synonym">South American air plant</name>
    <dbReference type="NCBI Taxonomy" id="63787"/>
    <lineage>
        <taxon>Eukaryota</taxon>
        <taxon>Viridiplantae</taxon>
        <taxon>Streptophyta</taxon>
        <taxon>Embryophyta</taxon>
        <taxon>Tracheophyta</taxon>
        <taxon>Spermatophyta</taxon>
        <taxon>Magnoliopsida</taxon>
        <taxon>eudicotyledons</taxon>
        <taxon>Gunneridae</taxon>
        <taxon>Pentapetalae</taxon>
        <taxon>Saxifragales</taxon>
        <taxon>Crassulaceae</taxon>
        <taxon>Kalanchoe</taxon>
    </lineage>
</organism>
<dbReference type="Gramene" id="Kaladp0037s0291.1.v1.1">
    <property type="protein sequence ID" value="Kaladp0037s0291.1.v1.1"/>
    <property type="gene ID" value="Kaladp0037s0291.v1.1"/>
</dbReference>
<protein>
    <submittedName>
        <fullName evidence="2">Uncharacterized protein</fullName>
    </submittedName>
</protein>
<sequence length="131" mass="13570">MGISPSKRVSTILANSSEFNSACDSVFQRCLEATQHAFPGLLPYQLATASDLLHSSLLTHPLFVAFAVDLFTDAVVTSVRNAMLSRVPIGVGGIVGVGVLTKSRKDLVGTAVGVYALGVAASVYLSISGSN</sequence>
<keyword evidence="1" id="KW-0812">Transmembrane</keyword>
<evidence type="ECO:0000313" key="2">
    <source>
        <dbReference type="EnsemblPlants" id="Kaladp0037s0291.1.v1.1"/>
    </source>
</evidence>
<reference evidence="2" key="1">
    <citation type="submission" date="2021-01" db="UniProtKB">
        <authorList>
            <consortium name="EnsemblPlants"/>
        </authorList>
    </citation>
    <scope>IDENTIFICATION</scope>
</reference>
<dbReference type="EnsemblPlants" id="Kaladp0037s0291.1.v1.1">
    <property type="protein sequence ID" value="Kaladp0037s0291.1.v1.1"/>
    <property type="gene ID" value="Kaladp0037s0291.v1.1"/>
</dbReference>
<dbReference type="Proteomes" id="UP000594263">
    <property type="component" value="Unplaced"/>
</dbReference>
<feature type="transmembrane region" description="Helical" evidence="1">
    <location>
        <begin position="107"/>
        <end position="127"/>
    </location>
</feature>
<evidence type="ECO:0000256" key="1">
    <source>
        <dbReference type="SAM" id="Phobius"/>
    </source>
</evidence>
<dbReference type="PANTHER" id="PTHR36743:SF1">
    <property type="entry name" value="OS04G0495300 PROTEIN"/>
    <property type="match status" value="1"/>
</dbReference>
<dbReference type="OMA" id="XIATWCP"/>
<evidence type="ECO:0000313" key="3">
    <source>
        <dbReference type="Proteomes" id="UP000594263"/>
    </source>
</evidence>
<name>A0A7N0THE6_KALFE</name>
<keyword evidence="1" id="KW-1133">Transmembrane helix</keyword>
<keyword evidence="3" id="KW-1185">Reference proteome</keyword>
<accession>A0A7N0THE6</accession>
<proteinExistence type="predicted"/>
<keyword evidence="1" id="KW-0472">Membrane</keyword>
<dbReference type="AlphaFoldDB" id="A0A7N0THE6"/>